<protein>
    <recommendedName>
        <fullName evidence="2">SWIM-type domain-containing protein</fullName>
    </recommendedName>
</protein>
<keyword evidence="1" id="KW-0862">Zinc</keyword>
<name>A0A1F4VHK5_UNCKA</name>
<feature type="domain" description="SWIM-type" evidence="2">
    <location>
        <begin position="80"/>
        <end position="116"/>
    </location>
</feature>
<evidence type="ECO:0000313" key="4">
    <source>
        <dbReference type="Proteomes" id="UP000177763"/>
    </source>
</evidence>
<dbReference type="PROSITE" id="PS50966">
    <property type="entry name" value="ZF_SWIM"/>
    <property type="match status" value="1"/>
</dbReference>
<dbReference type="GO" id="GO:0008270">
    <property type="term" value="F:zinc ion binding"/>
    <property type="evidence" value="ECO:0007669"/>
    <property type="project" value="UniProtKB-KW"/>
</dbReference>
<gene>
    <name evidence="3" type="ORF">A3H26_01855</name>
</gene>
<dbReference type="InterPro" id="IPR007527">
    <property type="entry name" value="Znf_SWIM"/>
</dbReference>
<reference evidence="3 4" key="1">
    <citation type="journal article" date="2016" name="Nat. Commun.">
        <title>Thousands of microbial genomes shed light on interconnected biogeochemical processes in an aquifer system.</title>
        <authorList>
            <person name="Anantharaman K."/>
            <person name="Brown C.T."/>
            <person name="Hug L.A."/>
            <person name="Sharon I."/>
            <person name="Castelle C.J."/>
            <person name="Probst A.J."/>
            <person name="Thomas B.C."/>
            <person name="Singh A."/>
            <person name="Wilkins M.J."/>
            <person name="Karaoz U."/>
            <person name="Brodie E.L."/>
            <person name="Williams K.H."/>
            <person name="Hubbard S.S."/>
            <person name="Banfield J.F."/>
        </authorList>
    </citation>
    <scope>NUCLEOTIDE SEQUENCE [LARGE SCALE GENOMIC DNA]</scope>
</reference>
<accession>A0A1F4VHK5</accession>
<evidence type="ECO:0000259" key="2">
    <source>
        <dbReference type="PROSITE" id="PS50966"/>
    </source>
</evidence>
<dbReference type="AlphaFoldDB" id="A0A1F4VHK5"/>
<dbReference type="Proteomes" id="UP000177763">
    <property type="component" value="Unassembled WGS sequence"/>
</dbReference>
<proteinExistence type="predicted"/>
<dbReference type="EMBL" id="MEVN01000033">
    <property type="protein sequence ID" value="OGC56659.1"/>
    <property type="molecule type" value="Genomic_DNA"/>
</dbReference>
<organism evidence="3 4">
    <name type="scientific">candidate division WWE3 bacterium RIFCSPLOWO2_12_FULL_36_10</name>
    <dbReference type="NCBI Taxonomy" id="1802630"/>
    <lineage>
        <taxon>Bacteria</taxon>
        <taxon>Katanobacteria</taxon>
    </lineage>
</organism>
<keyword evidence="1" id="KW-0479">Metal-binding</keyword>
<evidence type="ECO:0000256" key="1">
    <source>
        <dbReference type="PROSITE-ProRule" id="PRU00325"/>
    </source>
</evidence>
<sequence>MLIIIVYGTTKYYNFVPAPQPVRRRKPLTMIPQYDLEKIKYGIDRGTWEKAVDLYESGKVKNFRDTGFTFTADVQGTHFYKVIVSPKSYSDGNCTCYLGENGTLCKHMIVAAIYALKKGKPLTDEERTQHNEIKFSSKIGNITQDQLNLSKAEIFGAMRYIKAYSGPSRIWFAYQDSLTEGCNRLASIFSSLPANRPTANLIIKTILRLDRKLTTGGVDDSDGTVGGLIEEAVGLLIEYAKADHECVKEFESLKGKETCFGWEEPLLKFL</sequence>
<evidence type="ECO:0000313" key="3">
    <source>
        <dbReference type="EMBL" id="OGC56659.1"/>
    </source>
</evidence>
<keyword evidence="1" id="KW-0863">Zinc-finger</keyword>
<comment type="caution">
    <text evidence="3">The sequence shown here is derived from an EMBL/GenBank/DDBJ whole genome shotgun (WGS) entry which is preliminary data.</text>
</comment>